<dbReference type="Gene3D" id="2.60.40.10">
    <property type="entry name" value="Immunoglobulins"/>
    <property type="match status" value="1"/>
</dbReference>
<dbReference type="InterPro" id="IPR013783">
    <property type="entry name" value="Ig-like_fold"/>
</dbReference>
<reference evidence="6" key="1">
    <citation type="journal article" date="2019" name="Int. J. Syst. Evol. Microbiol.">
        <title>The Global Catalogue of Microorganisms (GCM) 10K type strain sequencing project: providing services to taxonomists for standard genome sequencing and annotation.</title>
        <authorList>
            <consortium name="The Broad Institute Genomics Platform"/>
            <consortium name="The Broad Institute Genome Sequencing Center for Infectious Disease"/>
            <person name="Wu L."/>
            <person name="Ma J."/>
        </authorList>
    </citation>
    <scope>NUCLEOTIDE SEQUENCE [LARGE SCALE GENOMIC DNA]</scope>
    <source>
        <strain evidence="6">JCM 9373</strain>
    </source>
</reference>
<organism evidence="5 6">
    <name type="scientific">Planomonospora alba</name>
    <dbReference type="NCBI Taxonomy" id="161354"/>
    <lineage>
        <taxon>Bacteria</taxon>
        <taxon>Bacillati</taxon>
        <taxon>Actinomycetota</taxon>
        <taxon>Actinomycetes</taxon>
        <taxon>Streptosporangiales</taxon>
        <taxon>Streptosporangiaceae</taxon>
        <taxon>Planomonospora</taxon>
    </lineage>
</organism>
<keyword evidence="2" id="KW-0119">Carbohydrate metabolism</keyword>
<evidence type="ECO:0000259" key="4">
    <source>
        <dbReference type="PROSITE" id="PS50853"/>
    </source>
</evidence>
<dbReference type="CDD" id="cd00063">
    <property type="entry name" value="FN3"/>
    <property type="match status" value="1"/>
</dbReference>
<evidence type="ECO:0000313" key="5">
    <source>
        <dbReference type="EMBL" id="GAA3145038.1"/>
    </source>
</evidence>
<feature type="domain" description="Fibronectin type-III" evidence="4">
    <location>
        <begin position="364"/>
        <end position="470"/>
    </location>
</feature>
<proteinExistence type="predicted"/>
<evidence type="ECO:0000256" key="3">
    <source>
        <dbReference type="SAM" id="MobiDB-lite"/>
    </source>
</evidence>
<evidence type="ECO:0000256" key="1">
    <source>
        <dbReference type="ARBA" id="ARBA00023295"/>
    </source>
</evidence>
<dbReference type="PROSITE" id="PS50853">
    <property type="entry name" value="FN3"/>
    <property type="match status" value="1"/>
</dbReference>
<dbReference type="SUPFAM" id="SSF49265">
    <property type="entry name" value="Fibronectin type III"/>
    <property type="match status" value="1"/>
</dbReference>
<sequence length="1052" mass="110408">MPSLRISYSAHAAGTQHLAQPCEVALEYSVDGGPWAEAPDGRFLRIKRTTDHTDITGVRTYTCPGWAWQLHKLVLYPGGVMADGKRIFSAVSAGAILRTFITEGQARGALPGLTVDFTTTHDSAGAPWGTKLTLSVEPGTPLLTLLINLAEQGIVDWQMQGRTLRVFREGTALARNLAAGPDSVDLRLGRDIIEAPDDATLEDAASAILVTGEAGLRVEVTNPAATVPWGRWETFQSQGGVTDHGTATLLGQAALARASGERVQITRGIIPHLARWLPWAHYRPGDRVLAPGDGAVMQPLRVRQITLTADVDGQVSGNLVLNDRFLEADIKRARQAAGILAGGVSTGGSGRPPAPEAGGRAPTAPTGLLVEPVAYIGPGGIAAGQITATWAPTLTDTAGVALDIDGYELFARRNEVGELWSLIAMTGGGDTTATYSPLEVGWEYAFKVRATSRGVKGVFSEPVAVEIPDDADPPPVPSAPVLSSRLGVITVAWDGLTSDGQAMPADFARVRVWMRDPLAEDPAAAIDYLDAAGSVVVAGQPYEADREFFFTAVDRSGNESAASTAAVIATLPLVDTDMIGAVIDGADIIDGTIVASDKVVANSITGSLIQALAIQAGHLAANSVSADTIEAGAITAGKLAAVLTLSTRIVAGNPTGARVELNSTGVRGYDSGGNELVSLLNTGSFTLRSAASGPRVQLDTSGLRAFNSSGVTTVNITSAGAFTLRSGTSGARIELDTLGLRTYNSNGQQTVNVSAATGSVTIMGQLVSALSGRRLVVNPSGLTDPEIRWYEDGSNYHYITAQVASANTLQIGSVPMNGRKFIMQVDPSGGNYIGLVTQPDHGTISGIRCLTDGKVWVMGGGGLSVSGGIIAGGDLVLEGKAGDSDGFRWTAQSGPGDGSFRAFWNGELHFVRNDLNTIVKTFIIDHPQPQHADRYLVHATTESPHNGVEYWGEVVLGEDGTALVELPGYFEALTAAEGRAVLLTSRETPVEVSATYPAQGRFTVRGPAGVSVFWLVKAIRQDVPPLLVEPRRDEVIVRGDGPYRYYTPRSVQ</sequence>
<keyword evidence="2" id="KW-0624">Polysaccharide degradation</keyword>
<accession>A0ABP6NIQ7</accession>
<dbReference type="Proteomes" id="UP001500320">
    <property type="component" value="Unassembled WGS sequence"/>
</dbReference>
<comment type="caution">
    <text evidence="5">The sequence shown here is derived from an EMBL/GenBank/DDBJ whole genome shotgun (WGS) entry which is preliminary data.</text>
</comment>
<keyword evidence="1" id="KW-0326">Glycosidase</keyword>
<protein>
    <recommendedName>
        <fullName evidence="4">Fibronectin type-III domain-containing protein</fullName>
    </recommendedName>
</protein>
<evidence type="ECO:0000256" key="2">
    <source>
        <dbReference type="ARBA" id="ARBA00023326"/>
    </source>
</evidence>
<dbReference type="InterPro" id="IPR036116">
    <property type="entry name" value="FN3_sf"/>
</dbReference>
<name>A0ABP6NIQ7_9ACTN</name>
<dbReference type="InterPro" id="IPR003961">
    <property type="entry name" value="FN3_dom"/>
</dbReference>
<evidence type="ECO:0000313" key="6">
    <source>
        <dbReference type="Proteomes" id="UP001500320"/>
    </source>
</evidence>
<feature type="region of interest" description="Disordered" evidence="3">
    <location>
        <begin position="343"/>
        <end position="362"/>
    </location>
</feature>
<keyword evidence="6" id="KW-1185">Reference proteome</keyword>
<keyword evidence="1" id="KW-0378">Hydrolase</keyword>
<dbReference type="EMBL" id="BAAAUT010000031">
    <property type="protein sequence ID" value="GAA3145038.1"/>
    <property type="molecule type" value="Genomic_DNA"/>
</dbReference>
<gene>
    <name evidence="5" type="ORF">GCM10010466_40160</name>
</gene>